<name>A0ABY8VUM3_9MYCO</name>
<evidence type="ECO:0000313" key="2">
    <source>
        <dbReference type="Proteomes" id="UP001236585"/>
    </source>
</evidence>
<accession>A0ABY8VUM3</accession>
<dbReference type="InterPro" id="IPR023393">
    <property type="entry name" value="START-like_dom_sf"/>
</dbReference>
<dbReference type="Gene3D" id="3.30.530.20">
    <property type="match status" value="1"/>
</dbReference>
<dbReference type="InterPro" id="IPR019587">
    <property type="entry name" value="Polyketide_cyclase/dehydratase"/>
</dbReference>
<keyword evidence="2" id="KW-1185">Reference proteome</keyword>
<dbReference type="Proteomes" id="UP001236585">
    <property type="component" value="Chromosome"/>
</dbReference>
<protein>
    <submittedName>
        <fullName evidence="1">SRPBCC family protein</fullName>
    </submittedName>
</protein>
<dbReference type="CDD" id="cd07812">
    <property type="entry name" value="SRPBCC"/>
    <property type="match status" value="1"/>
</dbReference>
<gene>
    <name evidence="1" type="ORF">PT015_17895</name>
</gene>
<organism evidence="1 2">
    <name type="scientific">Candidatus Mycobacterium wuenschmannii</name>
    <dbReference type="NCBI Taxonomy" id="3027808"/>
    <lineage>
        <taxon>Bacteria</taxon>
        <taxon>Bacillati</taxon>
        <taxon>Actinomycetota</taxon>
        <taxon>Actinomycetes</taxon>
        <taxon>Mycobacteriales</taxon>
        <taxon>Mycobacteriaceae</taxon>
        <taxon>Mycobacterium</taxon>
    </lineage>
</organism>
<dbReference type="Pfam" id="PF10604">
    <property type="entry name" value="Polyketide_cyc2"/>
    <property type="match status" value="1"/>
</dbReference>
<dbReference type="SUPFAM" id="SSF55961">
    <property type="entry name" value="Bet v1-like"/>
    <property type="match status" value="1"/>
</dbReference>
<sequence>MARILTVSDTVDIDATPESLYAMVSDPTRIPDWSPENRGATVLNPADDGAAFVGMTFEGRNKRGRAKWVTRCTVTDADPGRKFAFTVHAIGVRTPRIKAPNASWEYLFEPIGEGTTRVTETWTDDRTSWPDPVVAVFDRIVTSGKTFPEFQRTNIRKTLDSLKRATEAKTA</sequence>
<reference evidence="1 2" key="1">
    <citation type="journal article" date="2023" name="Microbiol. Resour. Announc.">
        <title>Complete Genome Sequence of Mycobacterium wuenschmanii, a novel Nontuberculous Mycobacterium Isolated from a captive population of Amazon Milk Frogs.</title>
        <authorList>
            <person name="Hicks J."/>
            <person name="Zeineldin M."/>
            <person name="Ward H."/>
            <person name="Wuenschmann A."/>
            <person name="Camp P."/>
            <person name="Farrell D."/>
            <person name="Lehman K."/>
            <person name="Thacker T."/>
            <person name="Cuthbert E."/>
        </authorList>
    </citation>
    <scope>NUCLEOTIDE SEQUENCE [LARGE SCALE GENOMIC DNA]</scope>
    <source>
        <strain evidence="1 2">Wuenschmanii</strain>
    </source>
</reference>
<evidence type="ECO:0000313" key="1">
    <source>
        <dbReference type="EMBL" id="WIM86741.1"/>
    </source>
</evidence>
<dbReference type="EMBL" id="CP126981">
    <property type="protein sequence ID" value="WIM86741.1"/>
    <property type="molecule type" value="Genomic_DNA"/>
</dbReference>
<dbReference type="RefSeq" id="WP_285186225.1">
    <property type="nucleotide sequence ID" value="NZ_CP126981.1"/>
</dbReference>
<proteinExistence type="predicted"/>